<dbReference type="Proteomes" id="UP000182334">
    <property type="component" value="Chromosome III"/>
</dbReference>
<keyword evidence="3" id="KW-1185">Reference proteome</keyword>
<gene>
    <name evidence="2" type="ORF">SAMEA4029010_CIC11G00000005150</name>
</gene>
<dbReference type="OrthoDB" id="2020070at2759"/>
<dbReference type="SUPFAM" id="SSF55729">
    <property type="entry name" value="Acyl-CoA N-acyltransferases (Nat)"/>
    <property type="match status" value="1"/>
</dbReference>
<accession>A0A1L0BM12</accession>
<reference evidence="2 3" key="1">
    <citation type="submission" date="2016-10" db="EMBL/GenBank/DDBJ databases">
        <authorList>
            <person name="de Groot N.N."/>
        </authorList>
    </citation>
    <scope>NUCLEOTIDE SEQUENCE [LARGE SCALE GENOMIC DNA]</scope>
    <source>
        <strain evidence="2 3">CBS 141442</strain>
    </source>
</reference>
<dbReference type="EMBL" id="LT635758">
    <property type="protein sequence ID" value="SGZ52283.1"/>
    <property type="molecule type" value="Genomic_DNA"/>
</dbReference>
<dbReference type="AlphaFoldDB" id="A0A1L0BM12"/>
<dbReference type="Pfam" id="PF00583">
    <property type="entry name" value="Acetyltransf_1"/>
    <property type="match status" value="1"/>
</dbReference>
<evidence type="ECO:0000313" key="2">
    <source>
        <dbReference type="EMBL" id="SGZ52283.1"/>
    </source>
</evidence>
<evidence type="ECO:0000313" key="3">
    <source>
        <dbReference type="Proteomes" id="UP000182334"/>
    </source>
</evidence>
<organism evidence="2 3">
    <name type="scientific">Sungouiella intermedia</name>
    <dbReference type="NCBI Taxonomy" id="45354"/>
    <lineage>
        <taxon>Eukaryota</taxon>
        <taxon>Fungi</taxon>
        <taxon>Dikarya</taxon>
        <taxon>Ascomycota</taxon>
        <taxon>Saccharomycotina</taxon>
        <taxon>Pichiomycetes</taxon>
        <taxon>Metschnikowiaceae</taxon>
        <taxon>Sungouiella</taxon>
    </lineage>
</organism>
<sequence>MSEFKFQSTVEPKKLAELYAISGEEWGAPFTAEQYGKNEANYLVKWILSGKAGRGFYLQSKSGVLVCSAVVTQHKGFYKEADRGGITNVPDPAAFGVKPATGLRLEHVFTHKDYRGKGLMKRLLLKVIEYTEDEIIKKELAKSSENKDSLKLMVTTGGTVDKTLVNHYLGKKYFWYLYSAIGEGYKPYGFKTYPADGYVVPFSLQNTYSYKLVEQALQSEASHVDVGKKIRFLNGTNKLDRDLIEYIFQGKELDLMTDLSKGNFHSELSGGQRSSSSLTNIASALSQTKLGSTNELSAIAEKLEESTLGATSGEEHATVAGKRLLGDSLRRKLSVHSFGVPRVGLKPELANVEKYYKEEEEIAAKNGTPENVHFSNLKGAILTNELQQKSFYILWTTIMHKLFIILSMGELKLDLFGALTDPSGFTNPLGRRRGSSFSGLNDMGGINFQDMALLINTAVYVANHRTGLLPGANVTINDLPQNVPTSVLHDFFMNYLGKAENEGELAEKGEIQDNEAAKGAQANVKYVKDFGEQLHILPCLKRFGNNSDNFHVDWTANSFTSWG</sequence>
<dbReference type="PROSITE" id="PS51186">
    <property type="entry name" value="GNAT"/>
    <property type="match status" value="1"/>
</dbReference>
<dbReference type="InterPro" id="IPR000182">
    <property type="entry name" value="GNAT_dom"/>
</dbReference>
<name>A0A1L0BM12_9ASCO</name>
<proteinExistence type="predicted"/>
<protein>
    <submittedName>
        <fullName evidence="2">CIC11C00000005150</fullName>
    </submittedName>
</protein>
<dbReference type="Gene3D" id="3.40.630.30">
    <property type="match status" value="1"/>
</dbReference>
<dbReference type="InterPro" id="IPR016181">
    <property type="entry name" value="Acyl_CoA_acyltransferase"/>
</dbReference>
<evidence type="ECO:0000259" key="1">
    <source>
        <dbReference type="PROSITE" id="PS51186"/>
    </source>
</evidence>
<feature type="domain" description="N-acetyltransferase" evidence="1">
    <location>
        <begin position="5"/>
        <end position="181"/>
    </location>
</feature>
<dbReference type="GO" id="GO:0016747">
    <property type="term" value="F:acyltransferase activity, transferring groups other than amino-acyl groups"/>
    <property type="evidence" value="ECO:0007669"/>
    <property type="project" value="InterPro"/>
</dbReference>
<dbReference type="CDD" id="cd04301">
    <property type="entry name" value="NAT_SF"/>
    <property type="match status" value="1"/>
</dbReference>